<keyword evidence="4" id="KW-0378">Hydrolase</keyword>
<dbReference type="GO" id="GO:0004190">
    <property type="term" value="F:aspartic-type endopeptidase activity"/>
    <property type="evidence" value="ECO:0007669"/>
    <property type="project" value="UniProtKB-KW"/>
</dbReference>
<dbReference type="Pfam" id="PF01750">
    <property type="entry name" value="HycI"/>
    <property type="match status" value="1"/>
</dbReference>
<evidence type="ECO:0000313" key="6">
    <source>
        <dbReference type="Proteomes" id="UP000502179"/>
    </source>
</evidence>
<evidence type="ECO:0000256" key="2">
    <source>
        <dbReference type="ARBA" id="ARBA00022670"/>
    </source>
</evidence>
<dbReference type="AlphaFoldDB" id="A0A6G7PW73"/>
<reference evidence="5 6" key="1">
    <citation type="submission" date="2020-02" db="EMBL/GenBank/DDBJ databases">
        <title>Genome analysis of Thermosulfuriphilus ammonigenes ST65T, an anaerobic thermophilic chemolithoautotrophic bacterium isolated from a deep-sea hydrothermal vent.</title>
        <authorList>
            <person name="Slobodkina G."/>
            <person name="Allioux M."/>
            <person name="Merkel A."/>
            <person name="Alain K."/>
            <person name="Jebbar M."/>
            <person name="Slobodkin A."/>
        </authorList>
    </citation>
    <scope>NUCLEOTIDE SEQUENCE [LARGE SCALE GENOMIC DNA]</scope>
    <source>
        <strain evidence="5 6">ST65</strain>
    </source>
</reference>
<dbReference type="PANTHER" id="PTHR30302:SF1">
    <property type="entry name" value="HYDROGENASE 2 MATURATION PROTEASE"/>
    <property type="match status" value="1"/>
</dbReference>
<dbReference type="InterPro" id="IPR023430">
    <property type="entry name" value="Pept_HybD-like_dom_sf"/>
</dbReference>
<dbReference type="GO" id="GO:0016485">
    <property type="term" value="P:protein processing"/>
    <property type="evidence" value="ECO:0007669"/>
    <property type="project" value="TreeGrafter"/>
</dbReference>
<name>A0A6G7PW73_9BACT</name>
<dbReference type="RefSeq" id="WP_166031916.1">
    <property type="nucleotide sequence ID" value="NZ_CP048877.1"/>
</dbReference>
<dbReference type="PANTHER" id="PTHR30302">
    <property type="entry name" value="HYDROGENASE 1 MATURATION PROTEASE"/>
    <property type="match status" value="1"/>
</dbReference>
<dbReference type="NCBIfam" id="TIGR00072">
    <property type="entry name" value="hydrog_prot"/>
    <property type="match status" value="1"/>
</dbReference>
<dbReference type="InterPro" id="IPR000671">
    <property type="entry name" value="Peptidase_A31"/>
</dbReference>
<evidence type="ECO:0000256" key="1">
    <source>
        <dbReference type="ARBA" id="ARBA00006814"/>
    </source>
</evidence>
<keyword evidence="3" id="KW-0064">Aspartyl protease</keyword>
<dbReference type="EMBL" id="CP048877">
    <property type="protein sequence ID" value="QIJ71698.1"/>
    <property type="molecule type" value="Genomic_DNA"/>
</dbReference>
<gene>
    <name evidence="5" type="ORF">G4V39_05165</name>
</gene>
<dbReference type="KEGG" id="tav:G4V39_05165"/>
<protein>
    <submittedName>
        <fullName evidence="5">Hydrogenase maturation protease</fullName>
    </submittedName>
</protein>
<evidence type="ECO:0000256" key="3">
    <source>
        <dbReference type="ARBA" id="ARBA00022750"/>
    </source>
</evidence>
<dbReference type="Gene3D" id="3.40.50.1450">
    <property type="entry name" value="HybD-like"/>
    <property type="match status" value="1"/>
</dbReference>
<dbReference type="PRINTS" id="PR00446">
    <property type="entry name" value="HYDRGNUPTAKE"/>
</dbReference>
<dbReference type="GO" id="GO:0008047">
    <property type="term" value="F:enzyme activator activity"/>
    <property type="evidence" value="ECO:0007669"/>
    <property type="project" value="InterPro"/>
</dbReference>
<proteinExistence type="inferred from homology"/>
<dbReference type="Proteomes" id="UP000502179">
    <property type="component" value="Chromosome"/>
</dbReference>
<accession>A0A6G7PW73</accession>
<organism evidence="5 6">
    <name type="scientific">Thermosulfuriphilus ammonigenes</name>
    <dbReference type="NCBI Taxonomy" id="1936021"/>
    <lineage>
        <taxon>Bacteria</taxon>
        <taxon>Pseudomonadati</taxon>
        <taxon>Thermodesulfobacteriota</taxon>
        <taxon>Thermodesulfobacteria</taxon>
        <taxon>Thermodesulfobacteriales</taxon>
        <taxon>Thermodesulfobacteriaceae</taxon>
        <taxon>Thermosulfuriphilus</taxon>
    </lineage>
</organism>
<evidence type="ECO:0000256" key="4">
    <source>
        <dbReference type="ARBA" id="ARBA00022801"/>
    </source>
</evidence>
<evidence type="ECO:0000313" key="5">
    <source>
        <dbReference type="EMBL" id="QIJ71698.1"/>
    </source>
</evidence>
<keyword evidence="2 5" id="KW-0645">Protease</keyword>
<sequence>MDVWGPLALVGLGNILLGDEGFGVHFIRHLKQEFCFPEGVDLIDGGCAGLGLLNLIRGYKTVILFDVLLKKAPPGTIYVLEMDALENLPSSSLASAHQIGVKDALALARFSSVGPEKFWAYAVVPKDLSPGVGLSAELREAFFPLQERLFTDLKTLGIYPEKGG</sequence>
<comment type="similarity">
    <text evidence="1">Belongs to the peptidase A31 family.</text>
</comment>
<keyword evidence="6" id="KW-1185">Reference proteome</keyword>
<dbReference type="SUPFAM" id="SSF53163">
    <property type="entry name" value="HybD-like"/>
    <property type="match status" value="1"/>
</dbReference>